<evidence type="ECO:0008006" key="4">
    <source>
        <dbReference type="Google" id="ProtNLM"/>
    </source>
</evidence>
<sequence length="108" mass="11855">MMMSVASRWFVLVVSGSLCLFHSKSGAVVERVCSTPLCIQRFLIPFFVTGRVSFAPGKAVNTVHFQSASYLVSCVLPDSLRDESPAALCLSPFVSTALQHQRWAFLLT</sequence>
<keyword evidence="3" id="KW-1185">Reference proteome</keyword>
<proteinExistence type="predicted"/>
<evidence type="ECO:0000256" key="1">
    <source>
        <dbReference type="SAM" id="SignalP"/>
    </source>
</evidence>
<keyword evidence="1" id="KW-0732">Signal</keyword>
<organism evidence="2 3">
    <name type="scientific">Pterulicium gracile</name>
    <dbReference type="NCBI Taxonomy" id="1884261"/>
    <lineage>
        <taxon>Eukaryota</taxon>
        <taxon>Fungi</taxon>
        <taxon>Dikarya</taxon>
        <taxon>Basidiomycota</taxon>
        <taxon>Agaricomycotina</taxon>
        <taxon>Agaricomycetes</taxon>
        <taxon>Agaricomycetidae</taxon>
        <taxon>Agaricales</taxon>
        <taxon>Pleurotineae</taxon>
        <taxon>Pterulaceae</taxon>
        <taxon>Pterulicium</taxon>
    </lineage>
</organism>
<gene>
    <name evidence="2" type="ORF">BDV98DRAFT_250677</name>
</gene>
<dbReference type="Proteomes" id="UP000305067">
    <property type="component" value="Unassembled WGS sequence"/>
</dbReference>
<name>A0A5C3Q721_9AGAR</name>
<protein>
    <recommendedName>
        <fullName evidence="4">Secreted protein</fullName>
    </recommendedName>
</protein>
<evidence type="ECO:0000313" key="2">
    <source>
        <dbReference type="EMBL" id="TFK97792.1"/>
    </source>
</evidence>
<dbReference type="EMBL" id="ML178844">
    <property type="protein sequence ID" value="TFK97792.1"/>
    <property type="molecule type" value="Genomic_DNA"/>
</dbReference>
<feature type="signal peptide" evidence="1">
    <location>
        <begin position="1"/>
        <end position="26"/>
    </location>
</feature>
<reference evidence="2 3" key="1">
    <citation type="journal article" date="2019" name="Nat. Ecol. Evol.">
        <title>Megaphylogeny resolves global patterns of mushroom evolution.</title>
        <authorList>
            <person name="Varga T."/>
            <person name="Krizsan K."/>
            <person name="Foldi C."/>
            <person name="Dima B."/>
            <person name="Sanchez-Garcia M."/>
            <person name="Sanchez-Ramirez S."/>
            <person name="Szollosi G.J."/>
            <person name="Szarkandi J.G."/>
            <person name="Papp V."/>
            <person name="Albert L."/>
            <person name="Andreopoulos W."/>
            <person name="Angelini C."/>
            <person name="Antonin V."/>
            <person name="Barry K.W."/>
            <person name="Bougher N.L."/>
            <person name="Buchanan P."/>
            <person name="Buyck B."/>
            <person name="Bense V."/>
            <person name="Catcheside P."/>
            <person name="Chovatia M."/>
            <person name="Cooper J."/>
            <person name="Damon W."/>
            <person name="Desjardin D."/>
            <person name="Finy P."/>
            <person name="Geml J."/>
            <person name="Haridas S."/>
            <person name="Hughes K."/>
            <person name="Justo A."/>
            <person name="Karasinski D."/>
            <person name="Kautmanova I."/>
            <person name="Kiss B."/>
            <person name="Kocsube S."/>
            <person name="Kotiranta H."/>
            <person name="LaButti K.M."/>
            <person name="Lechner B.E."/>
            <person name="Liimatainen K."/>
            <person name="Lipzen A."/>
            <person name="Lukacs Z."/>
            <person name="Mihaltcheva S."/>
            <person name="Morgado L.N."/>
            <person name="Niskanen T."/>
            <person name="Noordeloos M.E."/>
            <person name="Ohm R.A."/>
            <person name="Ortiz-Santana B."/>
            <person name="Ovrebo C."/>
            <person name="Racz N."/>
            <person name="Riley R."/>
            <person name="Savchenko A."/>
            <person name="Shiryaev A."/>
            <person name="Soop K."/>
            <person name="Spirin V."/>
            <person name="Szebenyi C."/>
            <person name="Tomsovsky M."/>
            <person name="Tulloss R.E."/>
            <person name="Uehling J."/>
            <person name="Grigoriev I.V."/>
            <person name="Vagvolgyi C."/>
            <person name="Papp T."/>
            <person name="Martin F.M."/>
            <person name="Miettinen O."/>
            <person name="Hibbett D.S."/>
            <person name="Nagy L.G."/>
        </authorList>
    </citation>
    <scope>NUCLEOTIDE SEQUENCE [LARGE SCALE GENOMIC DNA]</scope>
    <source>
        <strain evidence="2 3">CBS 309.79</strain>
    </source>
</reference>
<dbReference type="AlphaFoldDB" id="A0A5C3Q721"/>
<feature type="chain" id="PRO_5023094821" description="Secreted protein" evidence="1">
    <location>
        <begin position="27"/>
        <end position="108"/>
    </location>
</feature>
<accession>A0A5C3Q721</accession>
<evidence type="ECO:0000313" key="3">
    <source>
        <dbReference type="Proteomes" id="UP000305067"/>
    </source>
</evidence>